<dbReference type="GO" id="GO:0009089">
    <property type="term" value="P:lysine biosynthetic process via diaminopimelate"/>
    <property type="evidence" value="ECO:0007669"/>
    <property type="project" value="UniProtKB-UniRule"/>
</dbReference>
<evidence type="ECO:0000313" key="12">
    <source>
        <dbReference type="Proteomes" id="UP000192569"/>
    </source>
</evidence>
<dbReference type="PANTHER" id="PTHR31689:SF0">
    <property type="entry name" value="DIAMINOPIMELATE EPIMERASE"/>
    <property type="match status" value="1"/>
</dbReference>
<evidence type="ECO:0000313" key="11">
    <source>
        <dbReference type="EMBL" id="SMB94549.1"/>
    </source>
</evidence>
<sequence length="282" mass="31216">MGTLRFTKMHGLGNDFVLVNGFRERIERDMAELARRLCDRRFGVGSDGLIFLLPSQVADLKMRMFNPDGSEAEMCGNGIRCLARLAYEEGLVQGRVIRVETLAGIVVPELILEGDKVSQVRVDMGEPRFFRREIPMLGEGDTAIEAPLEVNGEIWEATCLSMGNPHCVIFVPRIEEAPVTELGPKLEYHPLFPQRTNVEFIEVQNPGEIKMRVWERGAGETLACGSGACAAVVASALTGRTKRKVVVHLPAGDLQIEWAANNHVFMSGPAARVFEGLYYLET</sequence>
<organism evidence="11 12">
    <name type="scientific">Thermanaeromonas toyohensis ToBE</name>
    <dbReference type="NCBI Taxonomy" id="698762"/>
    <lineage>
        <taxon>Bacteria</taxon>
        <taxon>Bacillati</taxon>
        <taxon>Bacillota</taxon>
        <taxon>Clostridia</taxon>
        <taxon>Neomoorellales</taxon>
        <taxon>Neomoorellaceae</taxon>
        <taxon>Thermanaeromonas</taxon>
    </lineage>
</organism>
<evidence type="ECO:0000256" key="9">
    <source>
        <dbReference type="HAMAP-Rule" id="MF_00197"/>
    </source>
</evidence>
<dbReference type="AlphaFoldDB" id="A0A1W1VME4"/>
<name>A0A1W1VME4_9FIRM</name>
<dbReference type="PANTHER" id="PTHR31689">
    <property type="entry name" value="DIAMINOPIMELATE EPIMERASE, CHLOROPLASTIC"/>
    <property type="match status" value="1"/>
</dbReference>
<dbReference type="InterPro" id="IPR018510">
    <property type="entry name" value="DAP_epimerase_AS"/>
</dbReference>
<dbReference type="GO" id="GO:0005829">
    <property type="term" value="C:cytosol"/>
    <property type="evidence" value="ECO:0007669"/>
    <property type="project" value="TreeGrafter"/>
</dbReference>
<accession>A0A1W1VME4</accession>
<dbReference type="Pfam" id="PF01678">
    <property type="entry name" value="DAP_epimerase"/>
    <property type="match status" value="2"/>
</dbReference>
<feature type="site" description="Could be important to modulate the pK values of the two catalytic cysteine residues" evidence="9">
    <location>
        <position position="215"/>
    </location>
</feature>
<dbReference type="GO" id="GO:0008837">
    <property type="term" value="F:diaminopimelate epimerase activity"/>
    <property type="evidence" value="ECO:0007669"/>
    <property type="project" value="UniProtKB-UniRule"/>
</dbReference>
<evidence type="ECO:0000256" key="3">
    <source>
        <dbReference type="ARBA" id="ARBA00013080"/>
    </source>
</evidence>
<dbReference type="FunFam" id="3.10.310.10:FF:000001">
    <property type="entry name" value="Diaminopimelate epimerase"/>
    <property type="match status" value="1"/>
</dbReference>
<feature type="active site" description="Proton acceptor" evidence="9">
    <location>
        <position position="224"/>
    </location>
</feature>
<dbReference type="EC" id="5.1.1.7" evidence="3 9"/>
<keyword evidence="5 9" id="KW-0028">Amino-acid biosynthesis</keyword>
<evidence type="ECO:0000256" key="5">
    <source>
        <dbReference type="ARBA" id="ARBA00022605"/>
    </source>
</evidence>
<dbReference type="Gene3D" id="3.10.310.10">
    <property type="entry name" value="Diaminopimelate Epimerase, Chain A, domain 1"/>
    <property type="match status" value="2"/>
</dbReference>
<dbReference type="Proteomes" id="UP000192569">
    <property type="component" value="Chromosome I"/>
</dbReference>
<comment type="subcellular location">
    <subcellularLocation>
        <location evidence="9">Cytoplasm</location>
    </subcellularLocation>
</comment>
<comment type="pathway">
    <text evidence="1 9">Amino-acid biosynthesis; L-lysine biosynthesis via DAP pathway; DL-2,6-diaminopimelate from LL-2,6-diaminopimelate: step 1/1.</text>
</comment>
<comment type="similarity">
    <text evidence="2 9">Belongs to the diaminopimelate epimerase family.</text>
</comment>
<evidence type="ECO:0000256" key="7">
    <source>
        <dbReference type="ARBA" id="ARBA00023235"/>
    </source>
</evidence>
<dbReference type="UniPathway" id="UPA00034">
    <property type="reaction ID" value="UER00025"/>
</dbReference>
<feature type="active site" evidence="10">
    <location>
        <position position="75"/>
    </location>
</feature>
<gene>
    <name evidence="9" type="primary">dapF</name>
    <name evidence="11" type="ORF">SAMN00808754_1060</name>
</gene>
<comment type="function">
    <text evidence="9">Catalyzes the stereoinversion of LL-2,6-diaminopimelate (L,L-DAP) to meso-diaminopimelate (meso-DAP), a precursor of L-lysine and an essential component of the bacterial peptidoglycan.</text>
</comment>
<dbReference type="InterPro" id="IPR001653">
    <property type="entry name" value="DAP_epimerase_DapF"/>
</dbReference>
<protein>
    <recommendedName>
        <fullName evidence="3 9">Diaminopimelate epimerase</fullName>
        <shortName evidence="9">DAP epimerase</shortName>
        <ecNumber evidence="3 9">5.1.1.7</ecNumber>
    </recommendedName>
    <alternativeName>
        <fullName evidence="9">PLP-independent amino acid racemase</fullName>
    </alternativeName>
</protein>
<feature type="binding site" evidence="9">
    <location>
        <begin position="225"/>
        <end position="226"/>
    </location>
    <ligand>
        <name>substrate</name>
    </ligand>
</feature>
<feature type="active site" description="Proton donor" evidence="9">
    <location>
        <position position="75"/>
    </location>
</feature>
<proteinExistence type="inferred from homology"/>
<feature type="binding site" evidence="9">
    <location>
        <position position="66"/>
    </location>
    <ligand>
        <name>substrate</name>
    </ligand>
</feature>
<keyword evidence="7 9" id="KW-0413">Isomerase</keyword>
<comment type="catalytic activity">
    <reaction evidence="8 9">
        <text>(2S,6S)-2,6-diaminopimelate = meso-2,6-diaminopimelate</text>
        <dbReference type="Rhea" id="RHEA:15393"/>
        <dbReference type="ChEBI" id="CHEBI:57609"/>
        <dbReference type="ChEBI" id="CHEBI:57791"/>
        <dbReference type="EC" id="5.1.1.7"/>
    </reaction>
</comment>
<feature type="binding site" evidence="9">
    <location>
        <position position="197"/>
    </location>
    <ligand>
        <name>substrate</name>
    </ligand>
</feature>
<feature type="binding site" evidence="9">
    <location>
        <begin position="76"/>
        <end position="77"/>
    </location>
    <ligand>
        <name>substrate</name>
    </ligand>
</feature>
<evidence type="ECO:0000256" key="4">
    <source>
        <dbReference type="ARBA" id="ARBA00022490"/>
    </source>
</evidence>
<feature type="site" description="Could be important to modulate the pK values of the two catalytic cysteine residues" evidence="9">
    <location>
        <position position="166"/>
    </location>
</feature>
<feature type="binding site" evidence="9">
    <location>
        <position position="14"/>
    </location>
    <ligand>
        <name>substrate</name>
    </ligand>
</feature>
<dbReference type="FunFam" id="3.10.310.10:FF:000004">
    <property type="entry name" value="Diaminopimelate epimerase"/>
    <property type="match status" value="1"/>
</dbReference>
<dbReference type="NCBIfam" id="TIGR00652">
    <property type="entry name" value="DapF"/>
    <property type="match status" value="1"/>
</dbReference>
<evidence type="ECO:0000256" key="1">
    <source>
        <dbReference type="ARBA" id="ARBA00005196"/>
    </source>
</evidence>
<dbReference type="PROSITE" id="PS01326">
    <property type="entry name" value="DAP_EPIMERASE"/>
    <property type="match status" value="1"/>
</dbReference>
<reference evidence="11 12" key="1">
    <citation type="submission" date="2017-04" db="EMBL/GenBank/DDBJ databases">
        <authorList>
            <person name="Afonso C.L."/>
            <person name="Miller P.J."/>
            <person name="Scott M.A."/>
            <person name="Spackman E."/>
            <person name="Goraichik I."/>
            <person name="Dimitrov K.M."/>
            <person name="Suarez D.L."/>
            <person name="Swayne D.E."/>
        </authorList>
    </citation>
    <scope>NUCLEOTIDE SEQUENCE [LARGE SCALE GENOMIC DNA]</scope>
    <source>
        <strain evidence="11 12">ToBE</strain>
    </source>
</reference>
<feature type="binding site" evidence="9">
    <location>
        <begin position="215"/>
        <end position="216"/>
    </location>
    <ligand>
        <name>substrate</name>
    </ligand>
</feature>
<dbReference type="SUPFAM" id="SSF54506">
    <property type="entry name" value="Diaminopimelate epimerase-like"/>
    <property type="match status" value="1"/>
</dbReference>
<feature type="binding site" evidence="9">
    <location>
        <position position="164"/>
    </location>
    <ligand>
        <name>substrate</name>
    </ligand>
</feature>
<dbReference type="HAMAP" id="MF_00197">
    <property type="entry name" value="DAP_epimerase"/>
    <property type="match status" value="1"/>
</dbReference>
<keyword evidence="12" id="KW-1185">Reference proteome</keyword>
<dbReference type="STRING" id="698762.SAMN00808754_1060"/>
<dbReference type="EMBL" id="LT838272">
    <property type="protein sequence ID" value="SMB94549.1"/>
    <property type="molecule type" value="Genomic_DNA"/>
</dbReference>
<evidence type="ECO:0000256" key="2">
    <source>
        <dbReference type="ARBA" id="ARBA00010219"/>
    </source>
</evidence>
<keyword evidence="6 9" id="KW-0457">Lysine biosynthesis</keyword>
<evidence type="ECO:0000256" key="8">
    <source>
        <dbReference type="ARBA" id="ARBA00051712"/>
    </source>
</evidence>
<evidence type="ECO:0000256" key="6">
    <source>
        <dbReference type="ARBA" id="ARBA00023154"/>
    </source>
</evidence>
<keyword evidence="4 9" id="KW-0963">Cytoplasm</keyword>
<evidence type="ECO:0000256" key="10">
    <source>
        <dbReference type="PROSITE-ProRule" id="PRU10125"/>
    </source>
</evidence>
<comment type="caution">
    <text evidence="9">Lacks conserved residue(s) required for the propagation of feature annotation.</text>
</comment>
<comment type="subunit">
    <text evidence="9">Homodimer.</text>
</comment>